<evidence type="ECO:0000256" key="1">
    <source>
        <dbReference type="SAM" id="MobiDB-lite"/>
    </source>
</evidence>
<sequence>MWRMAARRVAEGRDISDRYERVPPPEMAVAYRNEVAAQASASAASKHAASASASAASGSVREIVGMGTKTGPAAGSAVPPPVASASAENAKSGARNALSGPTQSNAPPNNLGGLLTHAHPTAGPEVQPEAQSASIQALIGAIEEHTAALNRNTAALDRAAGLWP</sequence>
<dbReference type="EMBL" id="QZAN01000154">
    <property type="protein sequence ID" value="THW56347.1"/>
    <property type="molecule type" value="Genomic_DNA"/>
</dbReference>
<evidence type="ECO:0000313" key="3">
    <source>
        <dbReference type="Proteomes" id="UP000310421"/>
    </source>
</evidence>
<gene>
    <name evidence="2" type="ORF">D6D20_08807</name>
</gene>
<protein>
    <submittedName>
        <fullName evidence="2">Uncharacterized protein</fullName>
    </submittedName>
</protein>
<organism evidence="2 3">
    <name type="scientific">Aureobasidium pullulans</name>
    <name type="common">Black yeast</name>
    <name type="synonym">Pullularia pullulans</name>
    <dbReference type="NCBI Taxonomy" id="5580"/>
    <lineage>
        <taxon>Eukaryota</taxon>
        <taxon>Fungi</taxon>
        <taxon>Dikarya</taxon>
        <taxon>Ascomycota</taxon>
        <taxon>Pezizomycotina</taxon>
        <taxon>Dothideomycetes</taxon>
        <taxon>Dothideomycetidae</taxon>
        <taxon>Dothideales</taxon>
        <taxon>Saccotheciaceae</taxon>
        <taxon>Aureobasidium</taxon>
    </lineage>
</organism>
<accession>A0A4S9YSV9</accession>
<feature type="region of interest" description="Disordered" evidence="1">
    <location>
        <begin position="66"/>
        <end position="131"/>
    </location>
</feature>
<dbReference type="Proteomes" id="UP000310421">
    <property type="component" value="Unassembled WGS sequence"/>
</dbReference>
<comment type="caution">
    <text evidence="2">The sequence shown here is derived from an EMBL/GenBank/DDBJ whole genome shotgun (WGS) entry which is preliminary data.</text>
</comment>
<feature type="compositionally biased region" description="Polar residues" evidence="1">
    <location>
        <begin position="99"/>
        <end position="108"/>
    </location>
</feature>
<feature type="compositionally biased region" description="Low complexity" evidence="1">
    <location>
        <begin position="71"/>
        <end position="87"/>
    </location>
</feature>
<evidence type="ECO:0000313" key="2">
    <source>
        <dbReference type="EMBL" id="THW56347.1"/>
    </source>
</evidence>
<reference evidence="2 3" key="1">
    <citation type="submission" date="2018-10" db="EMBL/GenBank/DDBJ databases">
        <title>Fifty Aureobasidium pullulans genomes reveal a recombining polyextremotolerant generalist.</title>
        <authorList>
            <person name="Gostincar C."/>
            <person name="Turk M."/>
            <person name="Zajc J."/>
            <person name="Gunde-Cimerman N."/>
        </authorList>
    </citation>
    <scope>NUCLEOTIDE SEQUENCE [LARGE SCALE GENOMIC DNA]</scope>
    <source>
        <strain evidence="2 3">EXF-10751</strain>
    </source>
</reference>
<name>A0A4S9YSV9_AURPU</name>
<proteinExistence type="predicted"/>
<dbReference type="AlphaFoldDB" id="A0A4S9YSV9"/>